<evidence type="ECO:0000259" key="13">
    <source>
        <dbReference type="Pfam" id="PF07715"/>
    </source>
</evidence>
<dbReference type="RefSeq" id="WP_413781958.1">
    <property type="nucleotide sequence ID" value="NZ_JAUOZS010000001.1"/>
</dbReference>
<dbReference type="InterPro" id="IPR012910">
    <property type="entry name" value="Plug_dom"/>
</dbReference>
<comment type="subcellular location">
    <subcellularLocation>
        <location evidence="1 10">Cell outer membrane</location>
        <topology evidence="1 10">Multi-pass membrane protein</topology>
    </subcellularLocation>
</comment>
<feature type="domain" description="TonB-dependent receptor-like beta-barrel" evidence="12">
    <location>
        <begin position="186"/>
        <end position="650"/>
    </location>
</feature>
<evidence type="ECO:0000256" key="11">
    <source>
        <dbReference type="RuleBase" id="RU003357"/>
    </source>
</evidence>
<sequence length="691" mass="77965">MLFFTKPMQRSGQILLLSAIAFYLLNPVDVRAYAAQSPTAPEYELGTVYVTGAKEQVDIEKAQKTTVDVKDKINAGQINSVTDLFRDLPGFTVLFNPNSGTQPTLRGMGGERFLVAINGNILQNQGGLMLGRGFAWDSIPIASIQKVEVIPGASSAAYAGTWGGVVNLVTETAPGKVQSDIKYSYGSFATRKVIFTNQGASDDGKYSWLVNLNKNKSDGFYRNNWSDDKNANLNLRYKINARESLDFSMLHDIRTEGIITGNKPGSTNGYLSNYPVVNDPPTLFGTAGWPLTDGSYRFWRANNYSVSYTSGSSKLSLHQNNQFRTEWGRTALNTTLRQIWQSNLTDRGVDWQQTSTAGNHKLTYGLQYQTMNYDLTSYQSLLKTDFNGLFFQDNWQIDPKWIIGLGARYDYSKFRMDVFDATLPQKPCSSDANYFSPKLSITHNISDRETVYASAGSVFRPPTPADYFRWSYNYFNWDAGSTARQISAARGFATQAEWQQAFGTLNPEHGRSYEVGWRKQATDRLSWRVTGYYMDIDNYINIYISRFTTQGYYPTYNVANAKIRGLEMSFNYDSNPHFSTIVTASRQKGSKGGDNLDASTLLNNLPEYTFSCGFHYKNRSFRAAIDMHYTGEMTAAGRSLPGYTTTDLSFQLENKRSVFSLAICNIFDKYYFEANYPMPGRTYSLSWHYKL</sequence>
<evidence type="ECO:0000256" key="2">
    <source>
        <dbReference type="ARBA" id="ARBA00022448"/>
    </source>
</evidence>
<dbReference type="InterPro" id="IPR037066">
    <property type="entry name" value="Plug_dom_sf"/>
</dbReference>
<evidence type="ECO:0000256" key="10">
    <source>
        <dbReference type="PROSITE-ProRule" id="PRU01360"/>
    </source>
</evidence>
<keyword evidence="4 10" id="KW-0812">Transmembrane</keyword>
<dbReference type="Proteomes" id="UP001254848">
    <property type="component" value="Unassembled WGS sequence"/>
</dbReference>
<dbReference type="InterPro" id="IPR000531">
    <property type="entry name" value="Beta-barrel_TonB"/>
</dbReference>
<evidence type="ECO:0000256" key="9">
    <source>
        <dbReference type="ARBA" id="ARBA00023237"/>
    </source>
</evidence>
<dbReference type="Gene3D" id="2.170.130.10">
    <property type="entry name" value="TonB-dependent receptor, plug domain"/>
    <property type="match status" value="1"/>
</dbReference>
<dbReference type="Gene3D" id="2.40.170.20">
    <property type="entry name" value="TonB-dependent receptor, beta-barrel domain"/>
    <property type="match status" value="1"/>
</dbReference>
<comment type="caution">
    <text evidence="14">The sequence shown here is derived from an EMBL/GenBank/DDBJ whole genome shotgun (WGS) entry which is preliminary data.</text>
</comment>
<dbReference type="SUPFAM" id="SSF56935">
    <property type="entry name" value="Porins"/>
    <property type="match status" value="1"/>
</dbReference>
<evidence type="ECO:0000256" key="6">
    <source>
        <dbReference type="ARBA" id="ARBA00023077"/>
    </source>
</evidence>
<keyword evidence="9 10" id="KW-0998">Cell outer membrane</keyword>
<dbReference type="PROSITE" id="PS52016">
    <property type="entry name" value="TONB_DEPENDENT_REC_3"/>
    <property type="match status" value="1"/>
</dbReference>
<evidence type="ECO:0000313" key="15">
    <source>
        <dbReference type="Proteomes" id="UP001254848"/>
    </source>
</evidence>
<evidence type="ECO:0000256" key="7">
    <source>
        <dbReference type="ARBA" id="ARBA00023136"/>
    </source>
</evidence>
<dbReference type="Pfam" id="PF07715">
    <property type="entry name" value="Plug"/>
    <property type="match status" value="1"/>
</dbReference>
<evidence type="ECO:0000256" key="1">
    <source>
        <dbReference type="ARBA" id="ARBA00004571"/>
    </source>
</evidence>
<keyword evidence="6 11" id="KW-0798">TonB box</keyword>
<name>A0ABU3P392_9FIRM</name>
<keyword evidence="7 10" id="KW-0472">Membrane</keyword>
<organism evidence="14 15">
    <name type="scientific">Anaeroselena agilis</name>
    <dbReference type="NCBI Taxonomy" id="3063788"/>
    <lineage>
        <taxon>Bacteria</taxon>
        <taxon>Bacillati</taxon>
        <taxon>Bacillota</taxon>
        <taxon>Negativicutes</taxon>
        <taxon>Acetonemataceae</taxon>
        <taxon>Anaeroselena</taxon>
    </lineage>
</organism>
<dbReference type="PANTHER" id="PTHR30069:SF29">
    <property type="entry name" value="HEMOGLOBIN AND HEMOGLOBIN-HAPTOGLOBIN-BINDING PROTEIN 1-RELATED"/>
    <property type="match status" value="1"/>
</dbReference>
<dbReference type="InterPro" id="IPR039426">
    <property type="entry name" value="TonB-dep_rcpt-like"/>
</dbReference>
<dbReference type="EMBL" id="JAUOZS010000001">
    <property type="protein sequence ID" value="MDT8903502.1"/>
    <property type="molecule type" value="Genomic_DNA"/>
</dbReference>
<keyword evidence="2 10" id="KW-0813">Transport</keyword>
<protein>
    <submittedName>
        <fullName evidence="14">TonB-dependent receptor</fullName>
    </submittedName>
</protein>
<keyword evidence="3 10" id="KW-1134">Transmembrane beta strand</keyword>
<keyword evidence="15" id="KW-1185">Reference proteome</keyword>
<evidence type="ECO:0000313" key="14">
    <source>
        <dbReference type="EMBL" id="MDT8903502.1"/>
    </source>
</evidence>
<accession>A0ABU3P392</accession>
<dbReference type="Pfam" id="PF00593">
    <property type="entry name" value="TonB_dep_Rec_b-barrel"/>
    <property type="match status" value="1"/>
</dbReference>
<gene>
    <name evidence="14" type="ORF">Q4T40_19925</name>
</gene>
<evidence type="ECO:0000256" key="4">
    <source>
        <dbReference type="ARBA" id="ARBA00022692"/>
    </source>
</evidence>
<evidence type="ECO:0000256" key="3">
    <source>
        <dbReference type="ARBA" id="ARBA00022452"/>
    </source>
</evidence>
<evidence type="ECO:0000256" key="8">
    <source>
        <dbReference type="ARBA" id="ARBA00023170"/>
    </source>
</evidence>
<evidence type="ECO:0000259" key="12">
    <source>
        <dbReference type="Pfam" id="PF00593"/>
    </source>
</evidence>
<dbReference type="PANTHER" id="PTHR30069">
    <property type="entry name" value="TONB-DEPENDENT OUTER MEMBRANE RECEPTOR"/>
    <property type="match status" value="1"/>
</dbReference>
<dbReference type="InterPro" id="IPR036942">
    <property type="entry name" value="Beta-barrel_TonB_sf"/>
</dbReference>
<keyword evidence="8 14" id="KW-0675">Receptor</keyword>
<comment type="similarity">
    <text evidence="10 11">Belongs to the TonB-dependent receptor family.</text>
</comment>
<evidence type="ECO:0000256" key="5">
    <source>
        <dbReference type="ARBA" id="ARBA00022729"/>
    </source>
</evidence>
<feature type="domain" description="TonB-dependent receptor plug" evidence="13">
    <location>
        <begin position="63"/>
        <end position="165"/>
    </location>
</feature>
<dbReference type="CDD" id="cd01347">
    <property type="entry name" value="ligand_gated_channel"/>
    <property type="match status" value="1"/>
</dbReference>
<proteinExistence type="inferred from homology"/>
<keyword evidence="5" id="KW-0732">Signal</keyword>
<reference evidence="14 15" key="1">
    <citation type="submission" date="2023-07" db="EMBL/GenBank/DDBJ databases">
        <title>The novel representative of Negativicutes class, Anaeroselena agilis gen. nov. sp. nov.</title>
        <authorList>
            <person name="Prokofeva M.I."/>
            <person name="Elcheninov A.G."/>
            <person name="Klyukina A."/>
            <person name="Kublanov I.V."/>
            <person name="Frolov E.N."/>
            <person name="Podosokorskaya O.A."/>
        </authorList>
    </citation>
    <scope>NUCLEOTIDE SEQUENCE [LARGE SCALE GENOMIC DNA]</scope>
    <source>
        <strain evidence="14 15">4137-cl</strain>
    </source>
</reference>